<comment type="similarity">
    <text evidence="1">Belongs to the Mg-chelatase subunits D/I family. ComM subfamily.</text>
</comment>
<dbReference type="Pfam" id="PF13335">
    <property type="entry name" value="Mg_chelatase_C"/>
    <property type="match status" value="1"/>
</dbReference>
<evidence type="ECO:0000256" key="3">
    <source>
        <dbReference type="ARBA" id="ARBA00022840"/>
    </source>
</evidence>
<evidence type="ECO:0000256" key="1">
    <source>
        <dbReference type="ARBA" id="ARBA00006354"/>
    </source>
</evidence>
<dbReference type="GO" id="GO:0003677">
    <property type="term" value="F:DNA binding"/>
    <property type="evidence" value="ECO:0007669"/>
    <property type="project" value="InterPro"/>
</dbReference>
<dbReference type="InterPro" id="IPR003593">
    <property type="entry name" value="AAA+_ATPase"/>
</dbReference>
<dbReference type="GO" id="GO:0005524">
    <property type="term" value="F:ATP binding"/>
    <property type="evidence" value="ECO:0007669"/>
    <property type="project" value="UniProtKB-KW"/>
</dbReference>
<keyword evidence="6" id="KW-1185">Reference proteome</keyword>
<organism evidence="5 6">
    <name type="scientific">Hominenteromicrobium mulieris</name>
    <dbReference type="NCBI Taxonomy" id="2885357"/>
    <lineage>
        <taxon>Bacteria</taxon>
        <taxon>Bacillati</taxon>
        <taxon>Bacillota</taxon>
        <taxon>Clostridia</taxon>
        <taxon>Eubacteriales</taxon>
        <taxon>Oscillospiraceae</taxon>
        <taxon>Hominenteromicrobium</taxon>
    </lineage>
</organism>
<comment type="caution">
    <text evidence="5">The sequence shown here is derived from an EMBL/GenBank/DDBJ whole genome shotgun (WGS) entry which is preliminary data.</text>
</comment>
<evidence type="ECO:0000259" key="4">
    <source>
        <dbReference type="SMART" id="SM00382"/>
    </source>
</evidence>
<dbReference type="AlphaFoldDB" id="A0AAE3DGA2"/>
<dbReference type="Pfam" id="PF01078">
    <property type="entry name" value="Mg_chelatase"/>
    <property type="match status" value="1"/>
</dbReference>
<dbReference type="InterPro" id="IPR000523">
    <property type="entry name" value="Mg_chelatse_chII-like_cat_dom"/>
</dbReference>
<dbReference type="PANTHER" id="PTHR32039:SF7">
    <property type="entry name" value="COMPETENCE PROTEIN COMM"/>
    <property type="match status" value="1"/>
</dbReference>
<keyword evidence="3" id="KW-0067">ATP-binding</keyword>
<reference evidence="5" key="1">
    <citation type="submission" date="2021-10" db="EMBL/GenBank/DDBJ databases">
        <title>Anaerobic single-cell dispensing facilitates the cultivation of human gut bacteria.</title>
        <authorList>
            <person name="Afrizal A."/>
        </authorList>
    </citation>
    <scope>NUCLEOTIDE SEQUENCE</scope>
    <source>
        <strain evidence="5">CLA-AA-H250</strain>
    </source>
</reference>
<name>A0AAE3DGA2_9FIRM</name>
<dbReference type="InterPro" id="IPR001208">
    <property type="entry name" value="MCM_dom"/>
</dbReference>
<accession>A0AAE3DGA2</accession>
<evidence type="ECO:0000256" key="2">
    <source>
        <dbReference type="ARBA" id="ARBA00022741"/>
    </source>
</evidence>
<keyword evidence="2" id="KW-0547">Nucleotide-binding</keyword>
<dbReference type="Gene3D" id="3.40.50.300">
    <property type="entry name" value="P-loop containing nucleotide triphosphate hydrolases"/>
    <property type="match status" value="1"/>
</dbReference>
<evidence type="ECO:0000313" key="6">
    <source>
        <dbReference type="Proteomes" id="UP001199424"/>
    </source>
</evidence>
<protein>
    <submittedName>
        <fullName evidence="5">YifB family Mg chelatase-like AAA ATPase</fullName>
    </submittedName>
</protein>
<dbReference type="Pfam" id="PF13541">
    <property type="entry name" value="ChlI"/>
    <property type="match status" value="1"/>
</dbReference>
<dbReference type="InterPro" id="IPR045006">
    <property type="entry name" value="CHLI-like"/>
</dbReference>
<feature type="domain" description="AAA+ ATPase" evidence="4">
    <location>
        <begin position="210"/>
        <end position="393"/>
    </location>
</feature>
<dbReference type="InterPro" id="IPR014721">
    <property type="entry name" value="Ribsml_uS5_D2-typ_fold_subgr"/>
</dbReference>
<dbReference type="InterPro" id="IPR027417">
    <property type="entry name" value="P-loop_NTPase"/>
</dbReference>
<proteinExistence type="inferred from homology"/>
<dbReference type="SMART" id="SM00382">
    <property type="entry name" value="AAA"/>
    <property type="match status" value="1"/>
</dbReference>
<dbReference type="InterPro" id="IPR020568">
    <property type="entry name" value="Ribosomal_Su5_D2-typ_SF"/>
</dbReference>
<dbReference type="RefSeq" id="WP_308449619.1">
    <property type="nucleotide sequence ID" value="NZ_JAJEQC010000009.1"/>
</dbReference>
<sequence length="508" mass="54965">MVSKAFSMGLFGMHAFKVEVECDLSAGLPAFDLVGLPDAAVKESRNRVRAALKNCGFDFPVSRITMNLAPADVRKEGPVYDLPLLIALLKATGQLNVNTDDCIFAGELSLSGALHPVRGVLSMAIEAGKLGYTRMFVPAENAYEAAVVTGLSVYPVPDVFTLIDHLRGTKPILPAAPYHSDPKNQPPLPDFADVKGQAQAKRALEIAASGGHNVLLIGSPGSGKSMLAKRLPSILPQMCFEEMIETTEIHSVAGLLPSNTALIETRPFRSPHHTISGPGLSGGGSIPRPGEISLAHNGVLFLDELPEFSRSSMETLRQPLEDGVVTVSRVNGTVSFPCKFMLVAAMNPCPCGYYGHPTRPCTCSETAVARYLGRVSGPLLDRIDLHIEVPPVDFRDLSNTAKEESSASIKVRVDAARDIQNKRFANTGITCNAQIPPEMLHEVCRTAPAADALLKNAFEKFGLSARAYDRVLKVSRTIADLDNSRDIEARHAAEAVRYRTLDRKYWTR</sequence>
<dbReference type="SUPFAM" id="SSF52540">
    <property type="entry name" value="P-loop containing nucleoside triphosphate hydrolases"/>
    <property type="match status" value="1"/>
</dbReference>
<dbReference type="InterPro" id="IPR004482">
    <property type="entry name" value="Mg_chelat-rel"/>
</dbReference>
<dbReference type="NCBIfam" id="TIGR00368">
    <property type="entry name" value="YifB family Mg chelatase-like AAA ATPase"/>
    <property type="match status" value="1"/>
</dbReference>
<dbReference type="SUPFAM" id="SSF54211">
    <property type="entry name" value="Ribosomal protein S5 domain 2-like"/>
    <property type="match status" value="1"/>
</dbReference>
<dbReference type="InterPro" id="IPR025158">
    <property type="entry name" value="Mg_chelat-rel_C"/>
</dbReference>
<dbReference type="Proteomes" id="UP001199424">
    <property type="component" value="Unassembled WGS sequence"/>
</dbReference>
<dbReference type="EMBL" id="JAJEQC010000009">
    <property type="protein sequence ID" value="MCC2137386.1"/>
    <property type="molecule type" value="Genomic_DNA"/>
</dbReference>
<dbReference type="PRINTS" id="PR01657">
    <property type="entry name" value="MCMFAMILY"/>
</dbReference>
<dbReference type="Gene3D" id="3.30.230.10">
    <property type="match status" value="1"/>
</dbReference>
<dbReference type="PANTHER" id="PTHR32039">
    <property type="entry name" value="MAGNESIUM-CHELATASE SUBUNIT CHLI"/>
    <property type="match status" value="1"/>
</dbReference>
<gene>
    <name evidence="5" type="ORF">LKD31_10210</name>
</gene>
<evidence type="ECO:0000313" key="5">
    <source>
        <dbReference type="EMBL" id="MCC2137386.1"/>
    </source>
</evidence>